<evidence type="ECO:0000256" key="10">
    <source>
        <dbReference type="ARBA" id="ARBA00023014"/>
    </source>
</evidence>
<dbReference type="GO" id="GO:0046872">
    <property type="term" value="F:metal ion binding"/>
    <property type="evidence" value="ECO:0007669"/>
    <property type="project" value="UniProtKB-KW"/>
</dbReference>
<dbReference type="PANTHER" id="PTHR30573">
    <property type="entry name" value="QUINOLINATE SYNTHETASE A"/>
    <property type="match status" value="1"/>
</dbReference>
<keyword evidence="4" id="KW-0004">4Fe-4S</keyword>
<evidence type="ECO:0000256" key="8">
    <source>
        <dbReference type="ARBA" id="ARBA00022723"/>
    </source>
</evidence>
<evidence type="ECO:0000256" key="4">
    <source>
        <dbReference type="ARBA" id="ARBA00022485"/>
    </source>
</evidence>
<evidence type="ECO:0000256" key="2">
    <source>
        <dbReference type="ARBA" id="ARBA00005065"/>
    </source>
</evidence>
<dbReference type="NCBIfam" id="NF006883">
    <property type="entry name" value="PRK09375.2-4"/>
    <property type="match status" value="1"/>
</dbReference>
<evidence type="ECO:0000256" key="5">
    <source>
        <dbReference type="ARBA" id="ARBA00022490"/>
    </source>
</evidence>
<dbReference type="EMBL" id="BARS01000166">
    <property type="protein sequence ID" value="GAF72985.1"/>
    <property type="molecule type" value="Genomic_DNA"/>
</dbReference>
<keyword evidence="5" id="KW-0963">Cytoplasm</keyword>
<keyword evidence="10" id="KW-0411">Iron-sulfur</keyword>
<reference evidence="11" key="1">
    <citation type="journal article" date="2014" name="Front. Microbiol.">
        <title>High frequency of phylogenetically diverse reductive dehalogenase-homologous genes in deep subseafloor sedimentary metagenomes.</title>
        <authorList>
            <person name="Kawai M."/>
            <person name="Futagami T."/>
            <person name="Toyoda A."/>
            <person name="Takaki Y."/>
            <person name="Nishi S."/>
            <person name="Hori S."/>
            <person name="Arai W."/>
            <person name="Tsubouchi T."/>
            <person name="Morono Y."/>
            <person name="Uchiyama I."/>
            <person name="Ito T."/>
            <person name="Fujiyama A."/>
            <person name="Inagaki F."/>
            <person name="Takami H."/>
        </authorList>
    </citation>
    <scope>NUCLEOTIDE SEQUENCE</scope>
    <source>
        <strain evidence="11">Expedition CK06-06</strain>
    </source>
</reference>
<comment type="cofactor">
    <cofactor evidence="1">
        <name>[4Fe-4S] cluster</name>
        <dbReference type="ChEBI" id="CHEBI:49883"/>
    </cofactor>
</comment>
<dbReference type="NCBIfam" id="TIGR00550">
    <property type="entry name" value="nadA"/>
    <property type="match status" value="1"/>
</dbReference>
<dbReference type="InterPro" id="IPR023515">
    <property type="entry name" value="Quinolinate_synth_A_type3"/>
</dbReference>
<keyword evidence="8" id="KW-0479">Metal-binding</keyword>
<dbReference type="GO" id="GO:0008987">
    <property type="term" value="F:quinolinate synthetase A activity"/>
    <property type="evidence" value="ECO:0007669"/>
    <property type="project" value="InterPro"/>
</dbReference>
<dbReference type="PANTHER" id="PTHR30573:SF0">
    <property type="entry name" value="QUINOLINATE SYNTHASE, CHLOROPLASTIC"/>
    <property type="match status" value="1"/>
</dbReference>
<keyword evidence="6" id="KW-0662">Pyridine nucleotide biosynthesis</keyword>
<dbReference type="Gene3D" id="3.40.50.10800">
    <property type="entry name" value="NadA-like"/>
    <property type="match status" value="3"/>
</dbReference>
<sequence>MTKPIDEETRLAEAMECTADRPLETAPLAEEQAFASWQQDIPPEYRFLTADELVQRVEAAKAKLSEKLVILGHHYQRLDIIQFADYRGDSLKLARQAAEQRDKEYIVFCGVEFMAEVADILSSDDQIVMLPNLAAGCSLADMAAPDDVYACWQELAEAGIEGILPITYINSEASLKAFCGRHDGIVCTSSNARMVTKWALQRAERVLFFPDQHLGRNTAVKLGIPLEETAVWDYTLPPGSLGGNTLEELQRARIMLWKGHCAVHQRFTVEQIRAARQKHPDVQVIVHPECPLEVVQAAGSDGSTEFIARTIAEARAGSKWAVGTEINLVSRLARENPDKLVFCLDPVVCPCATMYRIHPAYLCWVLEKLVEGQVLNRVQVDAETARYAKIALDRMLAAV</sequence>
<dbReference type="Pfam" id="PF02445">
    <property type="entry name" value="NadA"/>
    <property type="match status" value="1"/>
</dbReference>
<evidence type="ECO:0000256" key="3">
    <source>
        <dbReference type="ARBA" id="ARBA00012669"/>
    </source>
</evidence>
<evidence type="ECO:0000256" key="7">
    <source>
        <dbReference type="ARBA" id="ARBA00022679"/>
    </source>
</evidence>
<comment type="caution">
    <text evidence="11">The sequence shown here is derived from an EMBL/GenBank/DDBJ whole genome shotgun (WGS) entry which is preliminary data.</text>
</comment>
<dbReference type="UniPathway" id="UPA00253">
    <property type="reaction ID" value="UER00327"/>
</dbReference>
<dbReference type="SUPFAM" id="SSF142754">
    <property type="entry name" value="NadA-like"/>
    <property type="match status" value="1"/>
</dbReference>
<dbReference type="GO" id="GO:0051539">
    <property type="term" value="F:4 iron, 4 sulfur cluster binding"/>
    <property type="evidence" value="ECO:0007669"/>
    <property type="project" value="UniProtKB-KW"/>
</dbReference>
<dbReference type="AlphaFoldDB" id="X0TAB4"/>
<dbReference type="InterPro" id="IPR036094">
    <property type="entry name" value="NadA_sf"/>
</dbReference>
<evidence type="ECO:0000256" key="1">
    <source>
        <dbReference type="ARBA" id="ARBA00001966"/>
    </source>
</evidence>
<evidence type="ECO:0000256" key="9">
    <source>
        <dbReference type="ARBA" id="ARBA00023004"/>
    </source>
</evidence>
<gene>
    <name evidence="11" type="ORF">S01H1_00474</name>
</gene>
<evidence type="ECO:0000256" key="6">
    <source>
        <dbReference type="ARBA" id="ARBA00022642"/>
    </source>
</evidence>
<proteinExistence type="inferred from homology"/>
<accession>X0TAB4</accession>
<evidence type="ECO:0000313" key="11">
    <source>
        <dbReference type="EMBL" id="GAF72985.1"/>
    </source>
</evidence>
<comment type="pathway">
    <text evidence="2">Cofactor biosynthesis; NAD(+) biosynthesis; quinolinate from iminoaspartate: step 1/1.</text>
</comment>
<dbReference type="InterPro" id="IPR003473">
    <property type="entry name" value="NadA"/>
</dbReference>
<keyword evidence="7" id="KW-0808">Transferase</keyword>
<dbReference type="EC" id="2.5.1.72" evidence="3"/>
<dbReference type="GO" id="GO:0005829">
    <property type="term" value="C:cytosol"/>
    <property type="evidence" value="ECO:0007669"/>
    <property type="project" value="TreeGrafter"/>
</dbReference>
<organism evidence="11">
    <name type="scientific">marine sediment metagenome</name>
    <dbReference type="NCBI Taxonomy" id="412755"/>
    <lineage>
        <taxon>unclassified sequences</taxon>
        <taxon>metagenomes</taxon>
        <taxon>ecological metagenomes</taxon>
    </lineage>
</organism>
<protein>
    <recommendedName>
        <fullName evidence="3">quinolinate synthase</fullName>
        <ecNumber evidence="3">2.5.1.72</ecNumber>
    </recommendedName>
</protein>
<dbReference type="GO" id="GO:0034628">
    <property type="term" value="P:'de novo' NAD+ biosynthetic process from L-aspartate"/>
    <property type="evidence" value="ECO:0007669"/>
    <property type="project" value="TreeGrafter"/>
</dbReference>
<keyword evidence="9" id="KW-0408">Iron</keyword>
<name>X0TAB4_9ZZZZ</name>
<dbReference type="HAMAP" id="MF_00569">
    <property type="entry name" value="NadA_type3"/>
    <property type="match status" value="1"/>
</dbReference>